<organism evidence="9 10">
    <name type="scientific">Solitalea koreensis</name>
    <dbReference type="NCBI Taxonomy" id="543615"/>
    <lineage>
        <taxon>Bacteria</taxon>
        <taxon>Pseudomonadati</taxon>
        <taxon>Bacteroidota</taxon>
        <taxon>Sphingobacteriia</taxon>
        <taxon>Sphingobacteriales</taxon>
        <taxon>Sphingobacteriaceae</taxon>
        <taxon>Solitalea</taxon>
    </lineage>
</organism>
<dbReference type="Pfam" id="PF01368">
    <property type="entry name" value="DHH"/>
    <property type="match status" value="1"/>
</dbReference>
<dbReference type="PANTHER" id="PTHR30255">
    <property type="entry name" value="SINGLE-STRANDED-DNA-SPECIFIC EXONUCLEASE RECJ"/>
    <property type="match status" value="1"/>
</dbReference>
<dbReference type="Gene3D" id="3.10.310.30">
    <property type="match status" value="1"/>
</dbReference>
<dbReference type="GO" id="GO:0006281">
    <property type="term" value="P:DNA repair"/>
    <property type="evidence" value="ECO:0007669"/>
    <property type="project" value="InterPro"/>
</dbReference>
<keyword evidence="3" id="KW-0540">Nuclease</keyword>
<keyword evidence="4" id="KW-0378">Hydrolase</keyword>
<evidence type="ECO:0000259" key="7">
    <source>
        <dbReference type="Pfam" id="PF02272"/>
    </source>
</evidence>
<keyword evidence="5 9" id="KW-0269">Exonuclease</keyword>
<evidence type="ECO:0000256" key="5">
    <source>
        <dbReference type="ARBA" id="ARBA00022839"/>
    </source>
</evidence>
<dbReference type="RefSeq" id="WP_142603032.1">
    <property type="nucleotide sequence ID" value="NZ_FXSZ01000004.1"/>
</dbReference>
<comment type="similarity">
    <text evidence="1">Belongs to the RecJ family.</text>
</comment>
<dbReference type="InterPro" id="IPR003156">
    <property type="entry name" value="DHHA1_dom"/>
</dbReference>
<dbReference type="Pfam" id="PF02272">
    <property type="entry name" value="DHHA1"/>
    <property type="match status" value="1"/>
</dbReference>
<keyword evidence="10" id="KW-1185">Reference proteome</keyword>
<evidence type="ECO:0000259" key="6">
    <source>
        <dbReference type="Pfam" id="PF01368"/>
    </source>
</evidence>
<sequence length="564" mass="63828">MEKRWIEHSDYDPQVVEQLETELNVSPVISKLLYKRGIFDFEEARKFFRPSIDHLHDPFLMKDMEKAIHRIEQAIRNREKILIYGDYDVDGTTSVSLVFSYFRKIHSLIDYYIPDRYKEGYGISTQGIDWAAEHGFSLIIALDCGIKSVDKVDYALEKNIDFIICDHHLPGDEIPRAAAVLDPKRVDCEYPYKELSGCGIGFKLAQAFSQKNNMPFEDLEQYLDLTVVSISSDIVPITGENRTLAFFGLKRLNENPCAGIKALIDLSSSREDITVTDIVFQIGPRINAAGRIDDAKHAVHLLISSTDELATEQGLIVNSKNTERKEVDSTITTEAMAMMENIPEMSSRRSTVLFSPKWHKGVIGIVASRLIEKYYRPTIVLTESNGMATGSARSVNGFDIHQAISSCSDLLEQFGGHKYAAGLTISLDNVDAFIERFEQVVSSTIEDCSLSQQIEIDEFIKLSDISPKLIRIIKQFAPFGPQNMKPVFASRNVWCKYDPQIVGNNHLKFSVQQSDGHTFECIGFGLGEHYQRIRKGIPFDMCYTIEENTWNGKTTIQLSVKDIK</sequence>
<dbReference type="AlphaFoldDB" id="A0A521CIY6"/>
<evidence type="ECO:0000256" key="1">
    <source>
        <dbReference type="ARBA" id="ARBA00005915"/>
    </source>
</evidence>
<dbReference type="GO" id="GO:0006310">
    <property type="term" value="P:DNA recombination"/>
    <property type="evidence" value="ECO:0007669"/>
    <property type="project" value="InterPro"/>
</dbReference>
<feature type="domain" description="DHHA1" evidence="7">
    <location>
        <begin position="354"/>
        <end position="442"/>
    </location>
</feature>
<evidence type="ECO:0000313" key="9">
    <source>
        <dbReference type="EMBL" id="SMO59394.1"/>
    </source>
</evidence>
<dbReference type="PANTHER" id="PTHR30255:SF2">
    <property type="entry name" value="SINGLE-STRANDED-DNA-SPECIFIC EXONUCLEASE RECJ"/>
    <property type="match status" value="1"/>
</dbReference>
<proteinExistence type="inferred from homology"/>
<protein>
    <recommendedName>
        <fullName evidence="2">Single-stranded-DNA-specific exonuclease RecJ</fullName>
    </recommendedName>
</protein>
<dbReference type="GO" id="GO:0008409">
    <property type="term" value="F:5'-3' exonuclease activity"/>
    <property type="evidence" value="ECO:0007669"/>
    <property type="project" value="InterPro"/>
</dbReference>
<dbReference type="InterPro" id="IPR038763">
    <property type="entry name" value="DHH_sf"/>
</dbReference>
<dbReference type="EMBL" id="FXSZ01000004">
    <property type="protein sequence ID" value="SMO59394.1"/>
    <property type="molecule type" value="Genomic_DNA"/>
</dbReference>
<feature type="domain" description="RecJ OB" evidence="8">
    <location>
        <begin position="456"/>
        <end position="562"/>
    </location>
</feature>
<dbReference type="InterPro" id="IPR041122">
    <property type="entry name" value="RecJ_OB"/>
</dbReference>
<evidence type="ECO:0000256" key="3">
    <source>
        <dbReference type="ARBA" id="ARBA00022722"/>
    </source>
</evidence>
<dbReference type="InterPro" id="IPR001667">
    <property type="entry name" value="DDH_dom"/>
</dbReference>
<dbReference type="InterPro" id="IPR051673">
    <property type="entry name" value="SSDNA_exonuclease_RecJ"/>
</dbReference>
<dbReference type="GO" id="GO:0003676">
    <property type="term" value="F:nucleic acid binding"/>
    <property type="evidence" value="ECO:0007669"/>
    <property type="project" value="InterPro"/>
</dbReference>
<dbReference type="Pfam" id="PF17768">
    <property type="entry name" value="RecJ_OB"/>
    <property type="match status" value="1"/>
</dbReference>
<dbReference type="OrthoDB" id="9809852at2"/>
<dbReference type="NCBIfam" id="TIGR00644">
    <property type="entry name" value="recJ"/>
    <property type="match status" value="1"/>
</dbReference>
<evidence type="ECO:0000256" key="2">
    <source>
        <dbReference type="ARBA" id="ARBA00019841"/>
    </source>
</evidence>
<evidence type="ECO:0000256" key="4">
    <source>
        <dbReference type="ARBA" id="ARBA00022801"/>
    </source>
</evidence>
<evidence type="ECO:0000259" key="8">
    <source>
        <dbReference type="Pfam" id="PF17768"/>
    </source>
</evidence>
<accession>A0A521CIY6</accession>
<reference evidence="9 10" key="1">
    <citation type="submission" date="2017-05" db="EMBL/GenBank/DDBJ databases">
        <authorList>
            <person name="Varghese N."/>
            <person name="Submissions S."/>
        </authorList>
    </citation>
    <scope>NUCLEOTIDE SEQUENCE [LARGE SCALE GENOMIC DNA]</scope>
    <source>
        <strain evidence="9 10">DSM 21342</strain>
    </source>
</reference>
<dbReference type="InterPro" id="IPR004610">
    <property type="entry name" value="RecJ"/>
</dbReference>
<gene>
    <name evidence="9" type="ORF">SAMN06265350_104107</name>
</gene>
<name>A0A521CIY6_9SPHI</name>
<evidence type="ECO:0000313" key="10">
    <source>
        <dbReference type="Proteomes" id="UP000315971"/>
    </source>
</evidence>
<dbReference type="Gene3D" id="3.90.1640.30">
    <property type="match status" value="1"/>
</dbReference>
<dbReference type="SUPFAM" id="SSF64182">
    <property type="entry name" value="DHH phosphoesterases"/>
    <property type="match status" value="1"/>
</dbReference>
<feature type="domain" description="DDH" evidence="6">
    <location>
        <begin position="80"/>
        <end position="228"/>
    </location>
</feature>
<dbReference type="Proteomes" id="UP000315971">
    <property type="component" value="Unassembled WGS sequence"/>
</dbReference>